<reference evidence="1 2" key="2">
    <citation type="journal article" date="2013" name="PLoS ONE">
        <title>Whole genome mapping and re-organization of the nuclear and mitochondrial genomes of Babesia microti isolates.</title>
        <authorList>
            <person name="Cornillot E."/>
            <person name="Dassouli A."/>
            <person name="Garg A."/>
            <person name="Pachikara N."/>
            <person name="Randazzo S."/>
            <person name="Depoix D."/>
            <person name="Carcy B."/>
            <person name="Delbecq S."/>
            <person name="Frutos R."/>
            <person name="Silva J.C."/>
            <person name="Sutton R."/>
            <person name="Krause P.J."/>
            <person name="Mamoun C.B."/>
        </authorList>
    </citation>
    <scope>NUCLEOTIDE SEQUENCE [LARGE SCALE GENOMIC DNA]</scope>
    <source>
        <strain evidence="1 2">RI</strain>
    </source>
</reference>
<evidence type="ECO:0000313" key="2">
    <source>
        <dbReference type="Proteomes" id="UP000002899"/>
    </source>
</evidence>
<evidence type="ECO:0000313" key="1">
    <source>
        <dbReference type="EMBL" id="CCF75614.1"/>
    </source>
</evidence>
<gene>
    <name evidence="1" type="ORF">BmR1_04g07095</name>
</gene>
<dbReference type="EMBL" id="LN871599">
    <property type="protein sequence ID" value="CCF75614.1"/>
    <property type="molecule type" value="Genomic_DNA"/>
</dbReference>
<dbReference type="GeneID" id="24426066"/>
<proteinExistence type="predicted"/>
<dbReference type="Proteomes" id="UP000002899">
    <property type="component" value="Chromosome IV"/>
</dbReference>
<dbReference type="RefSeq" id="XP_012650022.1">
    <property type="nucleotide sequence ID" value="XM_012794568.1"/>
</dbReference>
<dbReference type="VEuPathDB" id="PiroplasmaDB:BmR1_04g07095"/>
<dbReference type="AlphaFoldDB" id="I7I9T8"/>
<keyword evidence="2" id="KW-1185">Reference proteome</keyword>
<dbReference type="KEGG" id="bmic:BmR1_04g07095"/>
<reference evidence="1 2" key="1">
    <citation type="journal article" date="2012" name="Nucleic Acids Res.">
        <title>Sequencing of the smallest Apicomplexan genome from the human pathogen Babesia microti.</title>
        <authorList>
            <person name="Cornillot E."/>
            <person name="Hadj-Kaddour K."/>
            <person name="Dassouli A."/>
            <person name="Noel B."/>
            <person name="Ranwez V."/>
            <person name="Vacherie B."/>
            <person name="Augagneur Y."/>
            <person name="Bres V."/>
            <person name="Duclos A."/>
            <person name="Randazzo S."/>
            <person name="Carcy B."/>
            <person name="Debierre-Grockiego F."/>
            <person name="Delbecq S."/>
            <person name="Moubri-Menage K."/>
            <person name="Shams-Eldin H."/>
            <person name="Usmani-Brown S."/>
            <person name="Bringaud F."/>
            <person name="Wincker P."/>
            <person name="Vivares C.P."/>
            <person name="Schwarz R.T."/>
            <person name="Schetters T.P."/>
            <person name="Krause P.J."/>
            <person name="Gorenflot A."/>
            <person name="Berry V."/>
            <person name="Barbe V."/>
            <person name="Ben Mamoun C."/>
        </authorList>
    </citation>
    <scope>NUCLEOTIDE SEQUENCE [LARGE SCALE GENOMIC DNA]</scope>
    <source>
        <strain evidence="1 2">RI</strain>
    </source>
</reference>
<organism evidence="1 2">
    <name type="scientific">Babesia microti (strain RI)</name>
    <dbReference type="NCBI Taxonomy" id="1133968"/>
    <lineage>
        <taxon>Eukaryota</taxon>
        <taxon>Sar</taxon>
        <taxon>Alveolata</taxon>
        <taxon>Apicomplexa</taxon>
        <taxon>Aconoidasida</taxon>
        <taxon>Piroplasmida</taxon>
        <taxon>Babesiidae</taxon>
        <taxon>Babesia</taxon>
    </lineage>
</organism>
<reference evidence="1 2" key="3">
    <citation type="journal article" date="2016" name="Sci. Rep.">
        <title>Genome-wide diversity and gene expression profiling of Babesia microti isolates identify polymorphic genes that mediate host-pathogen interactions.</title>
        <authorList>
            <person name="Silva J.C."/>
            <person name="Cornillot E."/>
            <person name="McCracken C."/>
            <person name="Usmani-Brown S."/>
            <person name="Dwivedi A."/>
            <person name="Ifeonu O.O."/>
            <person name="Crabtree J."/>
            <person name="Gotia H.T."/>
            <person name="Virji A.Z."/>
            <person name="Reynes C."/>
            <person name="Colinge J."/>
            <person name="Kumar V."/>
            <person name="Lawres L."/>
            <person name="Pazzi J.E."/>
            <person name="Pablo J.V."/>
            <person name="Hung C."/>
            <person name="Brancato J."/>
            <person name="Kumari P."/>
            <person name="Orvis J."/>
            <person name="Tretina K."/>
            <person name="Chibucos M."/>
            <person name="Ott S."/>
            <person name="Sadzewicz L."/>
            <person name="Sengamalay N."/>
            <person name="Shetty A.C."/>
            <person name="Su Q."/>
            <person name="Tallon L."/>
            <person name="Fraser C.M."/>
            <person name="Frutos R."/>
            <person name="Molina D.M."/>
            <person name="Krause P.J."/>
            <person name="Ben Mamoun C."/>
        </authorList>
    </citation>
    <scope>NUCLEOTIDE SEQUENCE [LARGE SCALE GENOMIC DNA]</scope>
    <source>
        <strain evidence="1 2">RI</strain>
    </source>
</reference>
<name>I7I9T8_BABMR</name>
<protein>
    <submittedName>
        <fullName evidence="1">Uncharacterized protein</fullName>
    </submittedName>
</protein>
<accession>I7I9T8</accession>
<sequence length="271" mass="31943">MNLLLQNNKYINKIFSFNFSFQTKNLEFFKINNTFRTIISDSTEITQYNPLTAENWVEKCVFYSRNECIKHIKPDIGILIRNDLNALPNLNFPHKKNALTQLCKHLSNWNCCNIETCRSIRSEIDKMSLNPIENDGVFHIYLHGAKGLKNRKRNVRLCRMALNKFYRHEGIDNFDQLIDYLAVIGLYYKPDLSTKRRIERLVVSMLQVSHQYNSAKLAIACSRLKLDGRKIAPILYKKMLDPQTLSRNNRLSRALVKWRIATNWPNWPIEF</sequence>